<dbReference type="SUPFAM" id="SSF140453">
    <property type="entry name" value="EsxAB dimer-like"/>
    <property type="match status" value="1"/>
</dbReference>
<name>A0AA41X920_9BACI</name>
<dbReference type="AlphaFoldDB" id="A0AA41X920"/>
<evidence type="ECO:0000313" key="2">
    <source>
        <dbReference type="Proteomes" id="UP001156102"/>
    </source>
</evidence>
<organism evidence="1 2">
    <name type="scientific">Ectobacillus ponti</name>
    <dbReference type="NCBI Taxonomy" id="2961894"/>
    <lineage>
        <taxon>Bacteria</taxon>
        <taxon>Bacillati</taxon>
        <taxon>Bacillota</taxon>
        <taxon>Bacilli</taxon>
        <taxon>Bacillales</taxon>
        <taxon>Bacillaceae</taxon>
        <taxon>Ectobacillus</taxon>
    </lineage>
</organism>
<dbReference type="EMBL" id="JANCLT010000006">
    <property type="protein sequence ID" value="MCP8969378.1"/>
    <property type="molecule type" value="Genomic_DNA"/>
</dbReference>
<dbReference type="RefSeq" id="WP_254759300.1">
    <property type="nucleotide sequence ID" value="NZ_JANCLT010000006.1"/>
</dbReference>
<comment type="caution">
    <text evidence="1">The sequence shown here is derived from an EMBL/GenBank/DDBJ whole genome shotgun (WGS) entry which is preliminary data.</text>
</comment>
<accession>A0AA41X920</accession>
<keyword evidence="2" id="KW-1185">Reference proteome</keyword>
<protein>
    <submittedName>
        <fullName evidence="1">WXG100 family type VII secretion target</fullName>
    </submittedName>
</protein>
<dbReference type="InterPro" id="IPR010310">
    <property type="entry name" value="T7SS_ESAT-6-like"/>
</dbReference>
<gene>
    <name evidence="1" type="ORF">NK662_12660</name>
</gene>
<sequence>MADFIQVDTARVAAAAKGIARCNNKIKQDFAAVESAMKALDSSWEGEASASAMHSFYEIKHAYYEPQYQVIQNFVNFLQQQVDPGYTQTEQTNTSLADAFK</sequence>
<proteinExistence type="predicted"/>
<dbReference type="InterPro" id="IPR036689">
    <property type="entry name" value="ESAT-6-like_sf"/>
</dbReference>
<evidence type="ECO:0000313" key="1">
    <source>
        <dbReference type="EMBL" id="MCP8969378.1"/>
    </source>
</evidence>
<dbReference type="Proteomes" id="UP001156102">
    <property type="component" value="Unassembled WGS sequence"/>
</dbReference>
<reference evidence="1" key="1">
    <citation type="submission" date="2022-07" db="EMBL/GenBank/DDBJ databases">
        <authorList>
            <person name="Li W.-J."/>
            <person name="Deng Q.-Q."/>
        </authorList>
    </citation>
    <scope>NUCLEOTIDE SEQUENCE</scope>
    <source>
        <strain evidence="1">SYSU M60031</strain>
    </source>
</reference>
<dbReference type="Gene3D" id="1.10.287.1060">
    <property type="entry name" value="ESAT-6-like"/>
    <property type="match status" value="1"/>
</dbReference>
<dbReference type="Pfam" id="PF06013">
    <property type="entry name" value="WXG100"/>
    <property type="match status" value="1"/>
</dbReference>